<evidence type="ECO:0000259" key="5">
    <source>
        <dbReference type="Pfam" id="PF17167"/>
    </source>
</evidence>
<feature type="domain" description="Glycoside hydrolase family 65 C-terminal" evidence="3">
    <location>
        <begin position="732"/>
        <end position="769"/>
    </location>
</feature>
<dbReference type="Gene3D" id="1.20.890.20">
    <property type="entry name" value="mpn423 like domain"/>
    <property type="match status" value="1"/>
</dbReference>
<dbReference type="Pfam" id="PF06165">
    <property type="entry name" value="GH94_b-supersand"/>
    <property type="match status" value="1"/>
</dbReference>
<dbReference type="InterPro" id="IPR037018">
    <property type="entry name" value="GH65_N"/>
</dbReference>
<dbReference type="InterPro" id="IPR011013">
    <property type="entry name" value="Gal_mutarotase_sf_dom"/>
</dbReference>
<dbReference type="SUPFAM" id="SSF74650">
    <property type="entry name" value="Galactose mutarotase-like"/>
    <property type="match status" value="1"/>
</dbReference>
<feature type="domain" description="Glycosyl hydrolase 94 catalytic" evidence="5">
    <location>
        <begin position="298"/>
        <end position="433"/>
    </location>
</feature>
<dbReference type="STRING" id="1802579.A2310_06340"/>
<dbReference type="InterPro" id="IPR012341">
    <property type="entry name" value="6hp_glycosidase-like_sf"/>
</dbReference>
<proteinExistence type="predicted"/>
<dbReference type="PANTHER" id="PTHR37469">
    <property type="entry name" value="CELLOBIONIC ACID PHOSPHORYLASE-RELATED"/>
    <property type="match status" value="1"/>
</dbReference>
<keyword evidence="2" id="KW-0808">Transferase</keyword>
<dbReference type="Proteomes" id="UP000178417">
    <property type="component" value="Unassembled WGS sequence"/>
</dbReference>
<evidence type="ECO:0000256" key="2">
    <source>
        <dbReference type="ARBA" id="ARBA00022679"/>
    </source>
</evidence>
<dbReference type="InterPro" id="IPR008928">
    <property type="entry name" value="6-hairpin_glycosidase_sf"/>
</dbReference>
<dbReference type="GO" id="GO:0005975">
    <property type="term" value="P:carbohydrate metabolic process"/>
    <property type="evidence" value="ECO:0007669"/>
    <property type="project" value="InterPro"/>
</dbReference>
<dbReference type="InterPro" id="IPR052047">
    <property type="entry name" value="GH94_Enzymes"/>
</dbReference>
<evidence type="ECO:0000256" key="1">
    <source>
        <dbReference type="ARBA" id="ARBA00022676"/>
    </source>
</evidence>
<dbReference type="AlphaFoldDB" id="A0A1F4SEY8"/>
<evidence type="ECO:0000259" key="4">
    <source>
        <dbReference type="Pfam" id="PF06165"/>
    </source>
</evidence>
<accession>A0A1F4SEY8</accession>
<gene>
    <name evidence="6" type="ORF">A2310_06340</name>
</gene>
<dbReference type="InterPro" id="IPR010383">
    <property type="entry name" value="Glyco_hydrolase_94_b-supersand"/>
</dbReference>
<dbReference type="Gene3D" id="2.60.420.10">
    <property type="entry name" value="Maltose phosphorylase, domain 3"/>
    <property type="match status" value="1"/>
</dbReference>
<evidence type="ECO:0000313" key="7">
    <source>
        <dbReference type="Proteomes" id="UP000178417"/>
    </source>
</evidence>
<dbReference type="InterPro" id="IPR005194">
    <property type="entry name" value="Glyco_hydro_65_C"/>
</dbReference>
<dbReference type="PANTHER" id="PTHR37469:SF2">
    <property type="entry name" value="CELLOBIONIC ACID PHOSPHORYLASE"/>
    <property type="match status" value="1"/>
</dbReference>
<keyword evidence="1" id="KW-0328">Glycosyltransferase</keyword>
<dbReference type="EMBL" id="MEUB01000063">
    <property type="protein sequence ID" value="OGC18984.1"/>
    <property type="molecule type" value="Genomic_DNA"/>
</dbReference>
<dbReference type="SMART" id="SM01068">
    <property type="entry name" value="CBM_X"/>
    <property type="match status" value="1"/>
</dbReference>
<comment type="caution">
    <text evidence="6">The sequence shown here is derived from an EMBL/GenBank/DDBJ whole genome shotgun (WGS) entry which is preliminary data.</text>
</comment>
<evidence type="ECO:0000313" key="6">
    <source>
        <dbReference type="EMBL" id="OGC18984.1"/>
    </source>
</evidence>
<evidence type="ECO:0000259" key="3">
    <source>
        <dbReference type="Pfam" id="PF03633"/>
    </source>
</evidence>
<sequence>MRYGHFDNEAREYVIEKPNTPLPWINYLGTKKYCALISNTAGGYSFYIDPRERRILRYRYDNVPFDQGGRYLYIRNNKNGDIYSPTWQPVQKKLEKYECRHGLGYTQIASLYKNLKTKITYFVPLDENLEIWKVEIENKDKKEQDLTLFSYVEFCLWDAVGDSTNFQRTWSIGTAHCEGSTIIHDTMHGNWVDDLAFFGTSESIDSFDCQRKEFLGNHGYNSLAKPKAVIDGQCSNSKAVGWAPIGSHCIKIKIKGEQKKTLFFVLGVAKGATKAKSLVKKFTNPKNVDIEFEKLKKYWQENLSNFQVKTPDPDVDSMLNIWNQYQCMQTFNWSRYASYYEAGIGRGMGFRDSNQDTLGFVHIIPNDVRKRILELASIQFEDGDTYHQYSPITGKGSLYGYSDDHLWLIISTVNYIKATGDWGILEENVPFSKKEIMVPAQRGHHNYIEQESKDNKKEKIKKASLYEHLKRAILFSWKNIGPHGLPKAGFADWNDCINMIGPKDQAESVFTAELLVYAGREMIKVSSHKKLKKDKESYENIVAELASLVEEYCFDGEWYLRAFDDESKPLGTKKDKEAKIFLETQPWAVISQVASGNSAKKCMDSVSNYLDTDYGIKLLHPPFSKYRPELGEISTYPKGLKENGSIFCHPNPWAVIAECMLGRGDKAFKYYKAILPSAQNNLAEIRKTEPYVYCQMVAGPDHPDFGEGKNSWLTGSAAWNFVAATHWILGIRPDYDGLILNPCLPKKWEEVSIKLKIRETRYNIKIRNTFKVGKGIKVMKIDGKLFDRALIPYFKDRKEHSIEAILA</sequence>
<dbReference type="Gene3D" id="2.70.98.40">
    <property type="entry name" value="Glycoside hydrolase, family 65, N-terminal domain"/>
    <property type="match status" value="1"/>
</dbReference>
<protein>
    <submittedName>
        <fullName evidence="6">Uncharacterized protein</fullName>
    </submittedName>
</protein>
<dbReference type="InterPro" id="IPR033432">
    <property type="entry name" value="GH94_catalytic"/>
</dbReference>
<name>A0A1F4SEY8_UNCSA</name>
<dbReference type="GO" id="GO:0030246">
    <property type="term" value="F:carbohydrate binding"/>
    <property type="evidence" value="ECO:0007669"/>
    <property type="project" value="InterPro"/>
</dbReference>
<dbReference type="Pfam" id="PF17167">
    <property type="entry name" value="Glyco_hydro_94"/>
    <property type="match status" value="2"/>
</dbReference>
<dbReference type="Pfam" id="PF03633">
    <property type="entry name" value="Glyco_hydro_65C"/>
    <property type="match status" value="1"/>
</dbReference>
<dbReference type="SUPFAM" id="SSF48208">
    <property type="entry name" value="Six-hairpin glycosidases"/>
    <property type="match status" value="1"/>
</dbReference>
<organism evidence="6 7">
    <name type="scientific">candidate division WOR-1 bacterium RIFOXYB2_FULL_37_13</name>
    <dbReference type="NCBI Taxonomy" id="1802579"/>
    <lineage>
        <taxon>Bacteria</taxon>
        <taxon>Bacillati</taxon>
        <taxon>Saganbacteria</taxon>
    </lineage>
</organism>
<dbReference type="Gene3D" id="1.50.10.10">
    <property type="match status" value="1"/>
</dbReference>
<reference evidence="6 7" key="1">
    <citation type="journal article" date="2016" name="Nat. Commun.">
        <title>Thousands of microbial genomes shed light on interconnected biogeochemical processes in an aquifer system.</title>
        <authorList>
            <person name="Anantharaman K."/>
            <person name="Brown C.T."/>
            <person name="Hug L.A."/>
            <person name="Sharon I."/>
            <person name="Castelle C.J."/>
            <person name="Probst A.J."/>
            <person name="Thomas B.C."/>
            <person name="Singh A."/>
            <person name="Wilkins M.J."/>
            <person name="Karaoz U."/>
            <person name="Brodie E.L."/>
            <person name="Williams K.H."/>
            <person name="Hubbard S.S."/>
            <person name="Banfield J.F."/>
        </authorList>
    </citation>
    <scope>NUCLEOTIDE SEQUENCE [LARGE SCALE GENOMIC DNA]</scope>
</reference>
<feature type="domain" description="Glycosyl hydrolase 94 supersandwich" evidence="4">
    <location>
        <begin position="11"/>
        <end position="285"/>
    </location>
</feature>
<dbReference type="GO" id="GO:0016757">
    <property type="term" value="F:glycosyltransferase activity"/>
    <property type="evidence" value="ECO:0007669"/>
    <property type="project" value="UniProtKB-KW"/>
</dbReference>
<feature type="domain" description="Glycosyl hydrolase 94 catalytic" evidence="5">
    <location>
        <begin position="443"/>
        <end position="730"/>
    </location>
</feature>